<name>A0A9Y2JYK7_9PSEU</name>
<reference evidence="2 3" key="1">
    <citation type="submission" date="2023-06" db="EMBL/GenBank/DDBJ databases">
        <authorList>
            <person name="Oyuntsetseg B."/>
            <person name="Kim S.B."/>
        </authorList>
    </citation>
    <scope>NUCLEOTIDE SEQUENCE [LARGE SCALE GENOMIC DNA]</scope>
    <source>
        <strain evidence="2 3">4-36</strain>
    </source>
</reference>
<feature type="domain" description="Metallo-beta-lactamase" evidence="1">
    <location>
        <begin position="2"/>
        <end position="74"/>
    </location>
</feature>
<dbReference type="KEGG" id="amog:QRX60_20085"/>
<organism evidence="2 3">
    <name type="scientific">Amycolatopsis mongoliensis</name>
    <dbReference type="NCBI Taxonomy" id="715475"/>
    <lineage>
        <taxon>Bacteria</taxon>
        <taxon>Bacillati</taxon>
        <taxon>Actinomycetota</taxon>
        <taxon>Actinomycetes</taxon>
        <taxon>Pseudonocardiales</taxon>
        <taxon>Pseudonocardiaceae</taxon>
        <taxon>Amycolatopsis</taxon>
    </lineage>
</organism>
<protein>
    <submittedName>
        <fullName evidence="2">MBL fold metallo-hydrolase</fullName>
    </submittedName>
</protein>
<evidence type="ECO:0000313" key="3">
    <source>
        <dbReference type="Proteomes" id="UP001239397"/>
    </source>
</evidence>
<dbReference type="Pfam" id="PF00753">
    <property type="entry name" value="Lactamase_B"/>
    <property type="match status" value="1"/>
</dbReference>
<dbReference type="AlphaFoldDB" id="A0A9Y2JYK7"/>
<dbReference type="InterPro" id="IPR036866">
    <property type="entry name" value="RibonucZ/Hydroxyglut_hydro"/>
</dbReference>
<dbReference type="SUPFAM" id="SSF56281">
    <property type="entry name" value="Metallo-hydrolase/oxidoreductase"/>
    <property type="match status" value="1"/>
</dbReference>
<proteinExistence type="predicted"/>
<accession>A0A9Y2JYK7</accession>
<gene>
    <name evidence="2" type="ORF">QRX60_20085</name>
</gene>
<evidence type="ECO:0000259" key="1">
    <source>
        <dbReference type="Pfam" id="PF00753"/>
    </source>
</evidence>
<evidence type="ECO:0000313" key="2">
    <source>
        <dbReference type="EMBL" id="WIY06024.1"/>
    </source>
</evidence>
<keyword evidence="3" id="KW-1185">Reference proteome</keyword>
<dbReference type="RefSeq" id="WP_286002295.1">
    <property type="nucleotide sequence ID" value="NZ_CP127295.1"/>
</dbReference>
<sequence length="90" mass="9309">MGFGGGATILAIPGHTDGSIAVHLPEHGVLFTGDAVAQIDGKAVPGVFNTDREKLLASFRRLAALDVEIACFGHTDPFTHDAGKKLRAAA</sequence>
<dbReference type="InterPro" id="IPR001279">
    <property type="entry name" value="Metallo-B-lactamas"/>
</dbReference>
<dbReference type="Proteomes" id="UP001239397">
    <property type="component" value="Chromosome"/>
</dbReference>
<dbReference type="EMBL" id="CP127295">
    <property type="protein sequence ID" value="WIY06024.1"/>
    <property type="molecule type" value="Genomic_DNA"/>
</dbReference>
<dbReference type="PANTHER" id="PTHR42951">
    <property type="entry name" value="METALLO-BETA-LACTAMASE DOMAIN-CONTAINING"/>
    <property type="match status" value="1"/>
</dbReference>
<dbReference type="InterPro" id="IPR050855">
    <property type="entry name" value="NDM-1-like"/>
</dbReference>
<dbReference type="Gene3D" id="3.60.15.10">
    <property type="entry name" value="Ribonuclease Z/Hydroxyacylglutathione hydrolase-like"/>
    <property type="match status" value="1"/>
</dbReference>